<feature type="transmembrane region" description="Helical" evidence="2">
    <location>
        <begin position="84"/>
        <end position="111"/>
    </location>
</feature>
<feature type="region of interest" description="Disordered" evidence="1">
    <location>
        <begin position="160"/>
        <end position="203"/>
    </location>
</feature>
<keyword evidence="2" id="KW-0472">Membrane</keyword>
<evidence type="ECO:0000256" key="1">
    <source>
        <dbReference type="SAM" id="MobiDB-lite"/>
    </source>
</evidence>
<gene>
    <name evidence="3" type="ORF">FK85_27500</name>
</gene>
<sequence>MPLPAAEWRAEVEFERRLVHFGGTLYPAPFLLGWLTWTETRYFLVVALAVVCFLEFLRLVVGLDHAVYRHLTREYESDSVAGYALYQVSMTGVVLLLQPTLAIPAMWMLSVGDPVSGALGDNDATESKRPVAWIAMFLVSFALALPFTVPAFGGGAGVASRSLARSPPRLPTGSRRSSAALPSTTTSPSHPSRPEGCSSRPRCWRRGRVTAPHRFPSASSKTRCARSYPSFRSTIGWW</sequence>
<dbReference type="Proteomes" id="UP000053331">
    <property type="component" value="Unassembled WGS sequence"/>
</dbReference>
<feature type="transmembrane region" description="Helical" evidence="2">
    <location>
        <begin position="131"/>
        <end position="159"/>
    </location>
</feature>
<keyword evidence="3" id="KW-0808">Transferase</keyword>
<feature type="compositionally biased region" description="Low complexity" evidence="1">
    <location>
        <begin position="174"/>
        <end position="190"/>
    </location>
</feature>
<dbReference type="EMBL" id="JNFH02000036">
    <property type="protein sequence ID" value="KKF39576.1"/>
    <property type="molecule type" value="Genomic_DNA"/>
</dbReference>
<protein>
    <submittedName>
        <fullName evidence="3">Dolichol kinase</fullName>
    </submittedName>
</protein>
<feature type="transmembrane region" description="Helical" evidence="2">
    <location>
        <begin position="43"/>
        <end position="63"/>
    </location>
</feature>
<keyword evidence="3" id="KW-0418">Kinase</keyword>
<comment type="caution">
    <text evidence="3">The sequence shown here is derived from an EMBL/GenBank/DDBJ whole genome shotgun (WGS) entry which is preliminary data.</text>
</comment>
<dbReference type="GO" id="GO:0016301">
    <property type="term" value="F:kinase activity"/>
    <property type="evidence" value="ECO:0007669"/>
    <property type="project" value="UniProtKB-KW"/>
</dbReference>
<evidence type="ECO:0000313" key="4">
    <source>
        <dbReference type="Proteomes" id="UP000053331"/>
    </source>
</evidence>
<proteinExistence type="predicted"/>
<keyword evidence="4" id="KW-1185">Reference proteome</keyword>
<reference evidence="3 4" key="1">
    <citation type="journal article" date="2015" name="Genome Announc.">
        <title>Draft genome sequence of a Halorubrum H3 strain isolated from the burlinskoye salt lake (Altai Krai, Russia).</title>
        <authorList>
            <person name="Rozanov A.S."/>
            <person name="Bryanskaya A.V."/>
            <person name="Malup T.K."/>
            <person name="Kotenko A.V."/>
            <person name="Peltek S.E."/>
        </authorList>
    </citation>
    <scope>NUCLEOTIDE SEQUENCE [LARGE SCALE GENOMIC DNA]</scope>
    <source>
        <strain evidence="3 4">H3</strain>
    </source>
</reference>
<evidence type="ECO:0000256" key="2">
    <source>
        <dbReference type="SAM" id="Phobius"/>
    </source>
</evidence>
<accession>A0A0F8AV45</accession>
<organism evidence="3 4">
    <name type="scientific">Halorubrum saccharovorum</name>
    <dbReference type="NCBI Taxonomy" id="2248"/>
    <lineage>
        <taxon>Archaea</taxon>
        <taxon>Methanobacteriati</taxon>
        <taxon>Methanobacteriota</taxon>
        <taxon>Stenosarchaea group</taxon>
        <taxon>Halobacteria</taxon>
        <taxon>Halobacteriales</taxon>
        <taxon>Haloferacaceae</taxon>
        <taxon>Halorubrum</taxon>
    </lineage>
</organism>
<dbReference type="AlphaFoldDB" id="A0A0F8AV45"/>
<evidence type="ECO:0000313" key="3">
    <source>
        <dbReference type="EMBL" id="KKF39576.1"/>
    </source>
</evidence>
<keyword evidence="2" id="KW-0812">Transmembrane</keyword>
<name>A0A0F8AV45_9EURY</name>
<keyword evidence="2" id="KW-1133">Transmembrane helix</keyword>